<dbReference type="PANTHER" id="PTHR21328">
    <property type="entry name" value="POLY ADP-RIBOSE POLYMERASE FAMILY, MEMBER PARP"/>
    <property type="match status" value="1"/>
</dbReference>
<evidence type="ECO:0000256" key="1">
    <source>
        <dbReference type="ARBA" id="ARBA00022676"/>
    </source>
</evidence>
<keyword evidence="3" id="KW-0548">Nucleotidyltransferase</keyword>
<dbReference type="Proteomes" id="UP000076842">
    <property type="component" value="Unassembled WGS sequence"/>
</dbReference>
<dbReference type="EMBL" id="KV423923">
    <property type="protein sequence ID" value="KZT61403.1"/>
    <property type="molecule type" value="Genomic_DNA"/>
</dbReference>
<sequence>MSDTDEYEFEEDYDMDTYGQDDDSPLTTDPEDSKPVQHGELVDEDEDDAEGEDMAWDDDDDLTSMVASSHALDETTSEMVQEAVTLAQTHLADPDVIQFTPLGPKFTLSVVDMHHATRQACGLTQADPLFLHLDLTKGFKRSSPRPLITVCHGPDGQPSTTSERPNPRFSIGIQLVSSVQKFIQDRWARKDEMFLVELYELAVERLTNCGNMCMLCDRELPFPGLKPTICEDKLCSYQLEKLGIGAGLGLIDTDIIVADFLICACLAAASSGSRIQFALPSMPTAEGKDETILPGRVVKALAATPVLAELPKDDDARSDALKEADPLLETIIRWIFATNRAHVVSMSPEEQFVEMATPYQFRISTSTRAHASAFESMKQRHGSFYAWHGSSAANWHNILRNNLKNASNTPMMSAGAAYGPGIYLAKNSSTSLAYSMRHSGFGAAMSLSRFWNSQFDGNLHILALCEVANAPQVQMHHNTGIITCTEETCVTLRYLFLFTATGAPAIDAEKLTPKEYRNDTTIVGMVPVSEIDPKHLLVTSDNYAWDIQELVQLIESKHGVFINGYTRLGFNNKDVKAIINHPSGEGARLSKLEAHNAALRKKIPEHVFRRLQDVGKICVAEVGEDYSKSTVAILELKAFIEGLSAEVKDALEKAPFEVQDSHSRLPFRDTVMHELELVTSAGDCIHRFGDFLMQVRP</sequence>
<evidence type="ECO:0000313" key="7">
    <source>
        <dbReference type="EMBL" id="KZT61403.1"/>
    </source>
</evidence>
<dbReference type="Pfam" id="PF00644">
    <property type="entry name" value="PARP"/>
    <property type="match status" value="1"/>
</dbReference>
<evidence type="ECO:0000256" key="5">
    <source>
        <dbReference type="SAM" id="MobiDB-lite"/>
    </source>
</evidence>
<evidence type="ECO:0000256" key="2">
    <source>
        <dbReference type="ARBA" id="ARBA00022679"/>
    </source>
</evidence>
<dbReference type="OrthoDB" id="109543at2759"/>
<feature type="compositionally biased region" description="Acidic residues" evidence="5">
    <location>
        <begin position="1"/>
        <end position="24"/>
    </location>
</feature>
<name>A0A165J5L0_9BASI</name>
<evidence type="ECO:0000256" key="4">
    <source>
        <dbReference type="ARBA" id="ARBA00023027"/>
    </source>
</evidence>
<dbReference type="Gene3D" id="3.90.228.10">
    <property type="match status" value="1"/>
</dbReference>
<evidence type="ECO:0000256" key="3">
    <source>
        <dbReference type="ARBA" id="ARBA00022695"/>
    </source>
</evidence>
<protein>
    <recommendedName>
        <fullName evidence="6">PARP catalytic domain-containing protein</fullName>
    </recommendedName>
</protein>
<dbReference type="GO" id="GO:0003950">
    <property type="term" value="F:NAD+ poly-ADP-ribosyltransferase activity"/>
    <property type="evidence" value="ECO:0007669"/>
    <property type="project" value="InterPro"/>
</dbReference>
<dbReference type="STRING" id="1353952.A0A165J5L0"/>
<dbReference type="GO" id="GO:0016779">
    <property type="term" value="F:nucleotidyltransferase activity"/>
    <property type="evidence" value="ECO:0007669"/>
    <property type="project" value="UniProtKB-KW"/>
</dbReference>
<evidence type="ECO:0000259" key="6">
    <source>
        <dbReference type="Pfam" id="PF00644"/>
    </source>
</evidence>
<feature type="region of interest" description="Disordered" evidence="5">
    <location>
        <begin position="1"/>
        <end position="59"/>
    </location>
</feature>
<reference evidence="7 8" key="1">
    <citation type="journal article" date="2016" name="Mol. Biol. Evol.">
        <title>Comparative Genomics of Early-Diverging Mushroom-Forming Fungi Provides Insights into the Origins of Lignocellulose Decay Capabilities.</title>
        <authorList>
            <person name="Nagy L.G."/>
            <person name="Riley R."/>
            <person name="Tritt A."/>
            <person name="Adam C."/>
            <person name="Daum C."/>
            <person name="Floudas D."/>
            <person name="Sun H."/>
            <person name="Yadav J.S."/>
            <person name="Pangilinan J."/>
            <person name="Larsson K.H."/>
            <person name="Matsuura K."/>
            <person name="Barry K."/>
            <person name="Labutti K."/>
            <person name="Kuo R."/>
            <person name="Ohm R.A."/>
            <person name="Bhattacharya S.S."/>
            <person name="Shirouzu T."/>
            <person name="Yoshinaga Y."/>
            <person name="Martin F.M."/>
            <person name="Grigoriev I.V."/>
            <person name="Hibbett D.S."/>
        </authorList>
    </citation>
    <scope>NUCLEOTIDE SEQUENCE [LARGE SCALE GENOMIC DNA]</scope>
    <source>
        <strain evidence="7 8">HHB12733</strain>
    </source>
</reference>
<dbReference type="InterPro" id="IPR051838">
    <property type="entry name" value="ARTD_PARP"/>
</dbReference>
<accession>A0A165J5L0</accession>
<feature type="domain" description="PARP catalytic" evidence="6">
    <location>
        <begin position="367"/>
        <end position="470"/>
    </location>
</feature>
<feature type="compositionally biased region" description="Basic and acidic residues" evidence="5">
    <location>
        <begin position="31"/>
        <end position="41"/>
    </location>
</feature>
<gene>
    <name evidence="7" type="ORF">CALCODRAFT_491209</name>
</gene>
<keyword evidence="2" id="KW-0808">Transferase</keyword>
<evidence type="ECO:0000313" key="8">
    <source>
        <dbReference type="Proteomes" id="UP000076842"/>
    </source>
</evidence>
<dbReference type="InterPro" id="IPR012317">
    <property type="entry name" value="Poly(ADP-ribose)pol_cat_dom"/>
</dbReference>
<feature type="compositionally biased region" description="Acidic residues" evidence="5">
    <location>
        <begin position="42"/>
        <end position="59"/>
    </location>
</feature>
<organism evidence="7 8">
    <name type="scientific">Calocera cornea HHB12733</name>
    <dbReference type="NCBI Taxonomy" id="1353952"/>
    <lineage>
        <taxon>Eukaryota</taxon>
        <taxon>Fungi</taxon>
        <taxon>Dikarya</taxon>
        <taxon>Basidiomycota</taxon>
        <taxon>Agaricomycotina</taxon>
        <taxon>Dacrymycetes</taxon>
        <taxon>Dacrymycetales</taxon>
        <taxon>Dacrymycetaceae</taxon>
        <taxon>Calocera</taxon>
    </lineage>
</organism>
<keyword evidence="1" id="KW-0328">Glycosyltransferase</keyword>
<keyword evidence="8" id="KW-1185">Reference proteome</keyword>
<dbReference type="SUPFAM" id="SSF56399">
    <property type="entry name" value="ADP-ribosylation"/>
    <property type="match status" value="1"/>
</dbReference>
<proteinExistence type="predicted"/>
<dbReference type="InParanoid" id="A0A165J5L0"/>
<keyword evidence="4" id="KW-0520">NAD</keyword>
<dbReference type="AlphaFoldDB" id="A0A165J5L0"/>